<dbReference type="EMBL" id="LVXZ01000023">
    <property type="protein sequence ID" value="OAP92965.1"/>
    <property type="molecule type" value="Genomic_DNA"/>
</dbReference>
<organism evidence="1 2">
    <name type="scientific">Acidithiobacillus ferrooxidans</name>
    <name type="common">Thiobacillus ferrooxidans</name>
    <dbReference type="NCBI Taxonomy" id="920"/>
    <lineage>
        <taxon>Bacteria</taxon>
        <taxon>Pseudomonadati</taxon>
        <taxon>Pseudomonadota</taxon>
        <taxon>Acidithiobacillia</taxon>
        <taxon>Acidithiobacillales</taxon>
        <taxon>Acidithiobacillaceae</taxon>
        <taxon>Acidithiobacillus</taxon>
    </lineage>
</organism>
<evidence type="ECO:0000313" key="1">
    <source>
        <dbReference type="EMBL" id="OAP92965.1"/>
    </source>
</evidence>
<dbReference type="AlphaFoldDB" id="A0A179BNW1"/>
<name>A0A179BNW1_ACIFR</name>
<proteinExistence type="predicted"/>
<gene>
    <name evidence="1" type="ORF">A4H96_02580</name>
</gene>
<accession>A0A179BNW1</accession>
<dbReference type="OrthoDB" id="8772994at2"/>
<dbReference type="RefSeq" id="WP_064218141.1">
    <property type="nucleotide sequence ID" value="NZ_LVXZ01000023.1"/>
</dbReference>
<evidence type="ECO:0008006" key="3">
    <source>
        <dbReference type="Google" id="ProtNLM"/>
    </source>
</evidence>
<reference evidence="1 2" key="1">
    <citation type="submission" date="2016-04" db="EMBL/GenBank/DDBJ databases">
        <title>Acidithiobacillus ferrooxidans genome sequencing and assembly.</title>
        <authorList>
            <person name="Zhou Z."/>
        </authorList>
    </citation>
    <scope>NUCLEOTIDE SEQUENCE [LARGE SCALE GENOMIC DNA]</scope>
    <source>
        <strain evidence="1 2">BY0502</strain>
    </source>
</reference>
<sequence length="240" mass="25940">MPVTDVTFTGVDEHTDLHQLIALSNANPNVEWGFLYSPSQQGNPGRYPSTYFLKKTLALAPSSVRIALHICGSGVDELLTAEPVVTTLVEKLAARTGRLQLNFNHRKRPVDLQALAHFITGNPSLQVITQIHGGNIDVQPGLFNILGFAPANHAMLFDSSGGRGQVATTLEAPRFGIPCGYAGGIGADNVIERSSAINAMVGDLDTWIDMESSLRTTTGATDWFDLQKCMITLNAFKQYV</sequence>
<protein>
    <recommendedName>
        <fullName evidence="3">Phosphoribosylanthranilate isomerase</fullName>
    </recommendedName>
</protein>
<comment type="caution">
    <text evidence="1">The sequence shown here is derived from an EMBL/GenBank/DDBJ whole genome shotgun (WGS) entry which is preliminary data.</text>
</comment>
<keyword evidence="2" id="KW-1185">Reference proteome</keyword>
<dbReference type="Proteomes" id="UP000078302">
    <property type="component" value="Unassembled WGS sequence"/>
</dbReference>
<evidence type="ECO:0000313" key="2">
    <source>
        <dbReference type="Proteomes" id="UP000078302"/>
    </source>
</evidence>